<dbReference type="RefSeq" id="XP_017992295.1">
    <property type="nucleotide sequence ID" value="XM_018135162.1"/>
</dbReference>
<evidence type="ECO:0000313" key="2">
    <source>
        <dbReference type="Proteomes" id="UP000037751"/>
    </source>
</evidence>
<reference evidence="1 2" key="1">
    <citation type="submission" date="2015-07" db="EMBL/GenBank/DDBJ databases">
        <title>Draft Genome Sequence of Malassezia furfur CBS1878 and Malassezia pachydermatis CBS1879.</title>
        <authorList>
            <person name="Triana S."/>
            <person name="Ohm R."/>
            <person name="Gonzalez A."/>
            <person name="DeCock H."/>
            <person name="Restrepo S."/>
            <person name="Celis A."/>
        </authorList>
    </citation>
    <scope>NUCLEOTIDE SEQUENCE [LARGE SCALE GENOMIC DNA]</scope>
    <source>
        <strain evidence="1 2">CBS 1879</strain>
    </source>
</reference>
<sequence>MSHRRTGTDRSTARVADLGFAPLIETLESTHTTSDERMYALVQLEHIVSQRVLQGLPDVQRQAHELGMRRQVFYIKMEKCCDWTFIDQGVRLHGACLSSSHM</sequence>
<dbReference type="STRING" id="77020.A0A0M9VPQ1"/>
<comment type="caution">
    <text evidence="1">The sequence shown here is derived from an EMBL/GenBank/DDBJ whole genome shotgun (WGS) entry which is preliminary data.</text>
</comment>
<keyword evidence="2" id="KW-1185">Reference proteome</keyword>
<dbReference type="GeneID" id="28727037"/>
<organism evidence="1 2">
    <name type="scientific">Malassezia pachydermatis</name>
    <dbReference type="NCBI Taxonomy" id="77020"/>
    <lineage>
        <taxon>Eukaryota</taxon>
        <taxon>Fungi</taxon>
        <taxon>Dikarya</taxon>
        <taxon>Basidiomycota</taxon>
        <taxon>Ustilaginomycotina</taxon>
        <taxon>Malasseziomycetes</taxon>
        <taxon>Malasseziales</taxon>
        <taxon>Malasseziaceae</taxon>
        <taxon>Malassezia</taxon>
    </lineage>
</organism>
<dbReference type="AlphaFoldDB" id="A0A0M9VPQ1"/>
<dbReference type="EMBL" id="LGAV01000003">
    <property type="protein sequence ID" value="KOS14663.1"/>
    <property type="molecule type" value="Genomic_DNA"/>
</dbReference>
<dbReference type="Proteomes" id="UP000037751">
    <property type="component" value="Unassembled WGS sequence"/>
</dbReference>
<dbReference type="VEuPathDB" id="FungiDB:Malapachy_0646"/>
<dbReference type="OrthoDB" id="5357220at2759"/>
<name>A0A0M9VPQ1_9BASI</name>
<gene>
    <name evidence="1" type="ORF">Malapachy_0646</name>
</gene>
<proteinExistence type="predicted"/>
<evidence type="ECO:0000313" key="1">
    <source>
        <dbReference type="EMBL" id="KOS14663.1"/>
    </source>
</evidence>
<accession>A0A0M9VPQ1</accession>
<protein>
    <submittedName>
        <fullName evidence="1">Uncharacterized protein</fullName>
    </submittedName>
</protein>